<dbReference type="Gene3D" id="3.90.550.50">
    <property type="match status" value="1"/>
</dbReference>
<evidence type="ECO:0000256" key="3">
    <source>
        <dbReference type="ARBA" id="ARBA00004922"/>
    </source>
</evidence>
<dbReference type="Pfam" id="PF13334">
    <property type="entry name" value="DUF4094"/>
    <property type="match status" value="1"/>
</dbReference>
<evidence type="ECO:0000313" key="16">
    <source>
        <dbReference type="Proteomes" id="UP000701853"/>
    </source>
</evidence>
<sequence>MSWKSKGFDPNPKSMVTKKLTLLLCIGCFCAGMLFSDRMWTVPEAEDKTISRAMGVKDERLKLISEGCDPIRKDVKHESKDILSEVSRTHNAIQTLDKTISNLEMELAATRAVQESIINGSPISDELKIPDTNGKRKYLMVVGINTAFSSRKRRDSVRATWMPQGEERKKLEEEKGIVMRFVIGHSATSGGILDRAIEAEDRKHGDFLRLEHVEGYLELSAKTKTYFATAAALWDADFYVKVDDDVHVNIVRYHEPEYWKFGEEGNKYFRHATGQLYAISKDLASYISINQHVLHKYANEDVSLGSWFIGLDVEHIDDRSLCCGTTDCEWKAQAGNVCVASFDWTCSGICKSVERMKDVHRRCGEGKNALWSEA</sequence>
<dbReference type="PANTHER" id="PTHR11214:SF5">
    <property type="entry name" value="BETA-1,3-GALACTOSYLTRANSFERASE 4-RELATED"/>
    <property type="match status" value="1"/>
</dbReference>
<evidence type="ECO:0000256" key="9">
    <source>
        <dbReference type="ARBA" id="ARBA00022989"/>
    </source>
</evidence>
<dbReference type="Pfam" id="PF01762">
    <property type="entry name" value="Galactosyl_T"/>
    <property type="match status" value="2"/>
</dbReference>
<dbReference type="OrthoDB" id="1158011at2759"/>
<comment type="similarity">
    <text evidence="4 13">Belongs to the glycosyltransferase 31 family.</text>
</comment>
<keyword evidence="8" id="KW-0735">Signal-anchor</keyword>
<dbReference type="InterPro" id="IPR025298">
    <property type="entry name" value="DUF4094"/>
</dbReference>
<evidence type="ECO:0000256" key="4">
    <source>
        <dbReference type="ARBA" id="ARBA00008661"/>
    </source>
</evidence>
<comment type="cofactor">
    <cofactor evidence="1 13">
        <name>Mn(2+)</name>
        <dbReference type="ChEBI" id="CHEBI:29035"/>
    </cofactor>
</comment>
<keyword evidence="5 13" id="KW-0328">Glycosyltransferase</keyword>
<evidence type="ECO:0000256" key="7">
    <source>
        <dbReference type="ARBA" id="ARBA00022692"/>
    </source>
</evidence>
<dbReference type="UniPathway" id="UPA00378"/>
<keyword evidence="9" id="KW-1133">Transmembrane helix</keyword>
<evidence type="ECO:0000256" key="12">
    <source>
        <dbReference type="ARBA" id="ARBA00023211"/>
    </source>
</evidence>
<dbReference type="EC" id="2.4.1.-" evidence="13"/>
<feature type="domain" description="DUF4094" evidence="14">
    <location>
        <begin position="18"/>
        <end position="112"/>
    </location>
</feature>
<evidence type="ECO:0000256" key="8">
    <source>
        <dbReference type="ARBA" id="ARBA00022968"/>
    </source>
</evidence>
<evidence type="ECO:0000256" key="5">
    <source>
        <dbReference type="ARBA" id="ARBA00022676"/>
    </source>
</evidence>
<proteinExistence type="inferred from homology"/>
<evidence type="ECO:0000313" key="15">
    <source>
        <dbReference type="EMBL" id="KAG8492677.1"/>
    </source>
</evidence>
<evidence type="ECO:0000256" key="11">
    <source>
        <dbReference type="ARBA" id="ARBA00023136"/>
    </source>
</evidence>
<keyword evidence="12 13" id="KW-0464">Manganese</keyword>
<protein>
    <recommendedName>
        <fullName evidence="13">Hexosyltransferase</fullName>
        <ecNumber evidence="13">2.4.1.-</ecNumber>
    </recommendedName>
</protein>
<evidence type="ECO:0000256" key="1">
    <source>
        <dbReference type="ARBA" id="ARBA00001936"/>
    </source>
</evidence>
<name>A0A8J5Z0B7_9ROSI</name>
<reference evidence="15 16" key="1">
    <citation type="journal article" date="2021" name="bioRxiv">
        <title>The Gossypium anomalum genome as a resource for cotton improvement and evolutionary analysis of hybrid incompatibility.</title>
        <authorList>
            <person name="Grover C.E."/>
            <person name="Yuan D."/>
            <person name="Arick M.A."/>
            <person name="Miller E.R."/>
            <person name="Hu G."/>
            <person name="Peterson D.G."/>
            <person name="Wendel J.F."/>
            <person name="Udall J.A."/>
        </authorList>
    </citation>
    <scope>NUCLEOTIDE SEQUENCE [LARGE SCALE GENOMIC DNA]</scope>
    <source>
        <strain evidence="15">JFW-Udall</strain>
        <tissue evidence="15">Leaf</tissue>
    </source>
</reference>
<keyword evidence="6" id="KW-0808">Transferase</keyword>
<dbReference type="InterPro" id="IPR002659">
    <property type="entry name" value="Glyco_trans_31"/>
</dbReference>
<dbReference type="GO" id="GO:0000139">
    <property type="term" value="C:Golgi membrane"/>
    <property type="evidence" value="ECO:0007669"/>
    <property type="project" value="UniProtKB-SubCell"/>
</dbReference>
<keyword evidence="10 13" id="KW-0333">Golgi apparatus</keyword>
<gene>
    <name evidence="15" type="ORF">CXB51_010325</name>
</gene>
<comment type="pathway">
    <text evidence="3">Protein modification; protein glycosylation.</text>
</comment>
<accession>A0A8J5Z0B7</accession>
<keyword evidence="7" id="KW-0812">Transmembrane</keyword>
<dbReference type="PANTHER" id="PTHR11214">
    <property type="entry name" value="BETA-1,3-N-ACETYLGLUCOSAMINYLTRANSFERASE"/>
    <property type="match status" value="1"/>
</dbReference>
<dbReference type="AlphaFoldDB" id="A0A8J5Z0B7"/>
<evidence type="ECO:0000256" key="6">
    <source>
        <dbReference type="ARBA" id="ARBA00022679"/>
    </source>
</evidence>
<evidence type="ECO:0000256" key="10">
    <source>
        <dbReference type="ARBA" id="ARBA00023034"/>
    </source>
</evidence>
<evidence type="ECO:0000256" key="13">
    <source>
        <dbReference type="RuleBase" id="RU363063"/>
    </source>
</evidence>
<dbReference type="EMBL" id="JAHUZN010000005">
    <property type="protein sequence ID" value="KAG8492677.1"/>
    <property type="molecule type" value="Genomic_DNA"/>
</dbReference>
<evidence type="ECO:0000256" key="2">
    <source>
        <dbReference type="ARBA" id="ARBA00004323"/>
    </source>
</evidence>
<comment type="subcellular location">
    <subcellularLocation>
        <location evidence="2 13">Golgi apparatus membrane</location>
        <topology evidence="2 13">Single-pass type II membrane protein</topology>
    </subcellularLocation>
</comment>
<comment type="caution">
    <text evidence="15">The sequence shown here is derived from an EMBL/GenBank/DDBJ whole genome shotgun (WGS) entry which is preliminary data.</text>
</comment>
<evidence type="ECO:0000259" key="14">
    <source>
        <dbReference type="Pfam" id="PF13334"/>
    </source>
</evidence>
<dbReference type="GO" id="GO:0008378">
    <property type="term" value="F:galactosyltransferase activity"/>
    <property type="evidence" value="ECO:0007669"/>
    <property type="project" value="TreeGrafter"/>
</dbReference>
<dbReference type="Proteomes" id="UP000701853">
    <property type="component" value="Chromosome 5"/>
</dbReference>
<organism evidence="15 16">
    <name type="scientific">Gossypium anomalum</name>
    <dbReference type="NCBI Taxonomy" id="47600"/>
    <lineage>
        <taxon>Eukaryota</taxon>
        <taxon>Viridiplantae</taxon>
        <taxon>Streptophyta</taxon>
        <taxon>Embryophyta</taxon>
        <taxon>Tracheophyta</taxon>
        <taxon>Spermatophyta</taxon>
        <taxon>Magnoliopsida</taxon>
        <taxon>eudicotyledons</taxon>
        <taxon>Gunneridae</taxon>
        <taxon>Pentapetalae</taxon>
        <taxon>rosids</taxon>
        <taxon>malvids</taxon>
        <taxon>Malvales</taxon>
        <taxon>Malvaceae</taxon>
        <taxon>Malvoideae</taxon>
        <taxon>Gossypium</taxon>
    </lineage>
</organism>
<keyword evidence="16" id="KW-1185">Reference proteome</keyword>
<keyword evidence="11" id="KW-0472">Membrane</keyword>